<accession>A0A380JAI2</accession>
<gene>
    <name evidence="3" type="ORF">NCTC11807_02752</name>
</gene>
<evidence type="ECO:0000313" key="4">
    <source>
        <dbReference type="Proteomes" id="UP000255425"/>
    </source>
</evidence>
<name>A0A380JAI2_9STAP</name>
<evidence type="ECO:0000313" key="3">
    <source>
        <dbReference type="EMBL" id="SUN32849.1"/>
    </source>
</evidence>
<dbReference type="Pfam" id="PF01648">
    <property type="entry name" value="ACPS"/>
    <property type="match status" value="1"/>
</dbReference>
<protein>
    <submittedName>
        <fullName evidence="3">4'-phosphopantetheinyl transferase</fullName>
    </submittedName>
</protein>
<dbReference type="InterPro" id="IPR037143">
    <property type="entry name" value="4-PPantetheinyl_Trfase_dom_sf"/>
</dbReference>
<reference evidence="3 4" key="1">
    <citation type="submission" date="2018-06" db="EMBL/GenBank/DDBJ databases">
        <authorList>
            <consortium name="Pathogen Informatics"/>
            <person name="Doyle S."/>
        </authorList>
    </citation>
    <scope>NUCLEOTIDE SEQUENCE [LARGE SCALE GENOMIC DNA]</scope>
    <source>
        <strain evidence="3 4">NCTC11807</strain>
    </source>
</reference>
<keyword evidence="4" id="KW-1185">Reference proteome</keyword>
<organism evidence="3 4">
    <name type="scientific">Staphylococcus saccharolyticus</name>
    <dbReference type="NCBI Taxonomy" id="33028"/>
    <lineage>
        <taxon>Bacteria</taxon>
        <taxon>Bacillati</taxon>
        <taxon>Bacillota</taxon>
        <taxon>Bacilli</taxon>
        <taxon>Bacillales</taxon>
        <taxon>Staphylococcaceae</taxon>
        <taxon>Staphylococcus</taxon>
    </lineage>
</organism>
<dbReference type="EMBL" id="UHDZ01000002">
    <property type="protein sequence ID" value="SUN32849.1"/>
    <property type="molecule type" value="Genomic_DNA"/>
</dbReference>
<dbReference type="AlphaFoldDB" id="A0A380JAI2"/>
<feature type="domain" description="4'-phosphopantetheinyl transferase" evidence="2">
    <location>
        <begin position="7"/>
        <end position="83"/>
    </location>
</feature>
<evidence type="ECO:0000256" key="1">
    <source>
        <dbReference type="ARBA" id="ARBA00022679"/>
    </source>
</evidence>
<proteinExistence type="predicted"/>
<evidence type="ECO:0000259" key="2">
    <source>
        <dbReference type="Pfam" id="PF01648"/>
    </source>
</evidence>
<keyword evidence="1 3" id="KW-0808">Transferase</keyword>
<dbReference type="GO" id="GO:0008897">
    <property type="term" value="F:holo-[acyl-carrier-protein] synthase activity"/>
    <property type="evidence" value="ECO:0007669"/>
    <property type="project" value="InterPro"/>
</dbReference>
<dbReference type="InterPro" id="IPR008278">
    <property type="entry name" value="4-PPantetheinyl_Trfase_dom"/>
</dbReference>
<dbReference type="Gene3D" id="3.90.470.20">
    <property type="entry name" value="4'-phosphopantetheinyl transferase domain"/>
    <property type="match status" value="1"/>
</dbReference>
<dbReference type="Proteomes" id="UP000255425">
    <property type="component" value="Unassembled WGS sequence"/>
</dbReference>
<dbReference type="GO" id="GO:0000287">
    <property type="term" value="F:magnesium ion binding"/>
    <property type="evidence" value="ECO:0007669"/>
    <property type="project" value="InterPro"/>
</dbReference>
<sequence length="130" mass="14908">MGEKIVGIGIDICEVDKMRKLFFQFTKQELSLIFTEKELNYIELNKMNLFILFSLKESLTKALGIGFNSKLSELKKIEFSLNGNYIENVSVKENFSEILHEKNVILINSDFTITRNLIITKVLLIGDKGV</sequence>
<dbReference type="SUPFAM" id="SSF56214">
    <property type="entry name" value="4'-phosphopantetheinyl transferase"/>
    <property type="match status" value="1"/>
</dbReference>
<dbReference type="RefSeq" id="WP_115314150.1">
    <property type="nucleotide sequence ID" value="NZ_CP068030.1"/>
</dbReference>